<reference evidence="2 3" key="1">
    <citation type="submission" date="2018-03" db="EMBL/GenBank/DDBJ databases">
        <title>Draft Genome Sequences of the Obligatory Marine Myxobacteria Enhygromyxa salina SWB007.</title>
        <authorList>
            <person name="Poehlein A."/>
            <person name="Moghaddam J.A."/>
            <person name="Harms H."/>
            <person name="Alanjari M."/>
            <person name="Koenig G.M."/>
            <person name="Daniel R."/>
            <person name="Schaeberle T.F."/>
        </authorList>
    </citation>
    <scope>NUCLEOTIDE SEQUENCE [LARGE SCALE GENOMIC DNA]</scope>
    <source>
        <strain evidence="2 3">SWB007</strain>
    </source>
</reference>
<feature type="transmembrane region" description="Helical" evidence="1">
    <location>
        <begin position="89"/>
        <end position="109"/>
    </location>
</feature>
<evidence type="ECO:0000313" key="3">
    <source>
        <dbReference type="Proteomes" id="UP000238823"/>
    </source>
</evidence>
<proteinExistence type="predicted"/>
<sequence length="318" mass="34569">MSRPSKLRRVIERELVDGLRPGRRRALVERLRGNARERRGWDRAIAALRVLEQRPVSRAEIDQVERWLFDDLAAEGVVEAAPIGRGRGWTWLGATVATLATAATLLWWVGADERGPAISAGDAGEVGETGELASRGRHPIARPLGLEPVCGTPPRPASDRGCELDELLGFSVRLGDEALDPRAAASLVAAPLHLSVFGIAEDGEVRYYLPNPDARELPALAVTNRWAALPVSVRLAVNHGPGRVRVFALASELQPSTADIDRLAAALAEQPRASVDDLPWHLRLEAAELAPLCRDLDRCASAETEFLLLHTDPARTRP</sequence>
<name>A0A2S9YT70_9BACT</name>
<keyword evidence="1" id="KW-1133">Transmembrane helix</keyword>
<organism evidence="2 3">
    <name type="scientific">Enhygromyxa salina</name>
    <dbReference type="NCBI Taxonomy" id="215803"/>
    <lineage>
        <taxon>Bacteria</taxon>
        <taxon>Pseudomonadati</taxon>
        <taxon>Myxococcota</taxon>
        <taxon>Polyangia</taxon>
        <taxon>Nannocystales</taxon>
        <taxon>Nannocystaceae</taxon>
        <taxon>Enhygromyxa</taxon>
    </lineage>
</organism>
<dbReference type="Proteomes" id="UP000238823">
    <property type="component" value="Unassembled WGS sequence"/>
</dbReference>
<gene>
    <name evidence="2" type="ORF">ENSA7_19380</name>
</gene>
<dbReference type="AlphaFoldDB" id="A0A2S9YT70"/>
<accession>A0A2S9YT70</accession>
<evidence type="ECO:0000313" key="2">
    <source>
        <dbReference type="EMBL" id="PRQ08315.1"/>
    </source>
</evidence>
<keyword evidence="1" id="KW-0472">Membrane</keyword>
<dbReference type="RefSeq" id="WP_106088957.1">
    <property type="nucleotide sequence ID" value="NZ_PVNL01000042.1"/>
</dbReference>
<keyword evidence="1" id="KW-0812">Transmembrane</keyword>
<comment type="caution">
    <text evidence="2">The sequence shown here is derived from an EMBL/GenBank/DDBJ whole genome shotgun (WGS) entry which is preliminary data.</text>
</comment>
<protein>
    <submittedName>
        <fullName evidence="2">Uncharacterized protein</fullName>
    </submittedName>
</protein>
<evidence type="ECO:0000256" key="1">
    <source>
        <dbReference type="SAM" id="Phobius"/>
    </source>
</evidence>
<dbReference type="EMBL" id="PVNL01000042">
    <property type="protein sequence ID" value="PRQ08315.1"/>
    <property type="molecule type" value="Genomic_DNA"/>
</dbReference>
<dbReference type="OrthoDB" id="9834810at2"/>